<evidence type="ECO:0000313" key="2">
    <source>
        <dbReference type="EMBL" id="EKC29078.1"/>
    </source>
</evidence>
<feature type="compositionally biased region" description="Polar residues" evidence="1">
    <location>
        <begin position="44"/>
        <end position="57"/>
    </location>
</feature>
<dbReference type="InParanoid" id="K1Q5D6"/>
<protein>
    <submittedName>
        <fullName evidence="2">Uncharacterized protein</fullName>
    </submittedName>
</protein>
<feature type="region of interest" description="Disordered" evidence="1">
    <location>
        <begin position="44"/>
        <end position="84"/>
    </location>
</feature>
<dbReference type="AlphaFoldDB" id="K1Q5D6"/>
<reference evidence="2" key="1">
    <citation type="journal article" date="2012" name="Nature">
        <title>The oyster genome reveals stress adaptation and complexity of shell formation.</title>
        <authorList>
            <person name="Zhang G."/>
            <person name="Fang X."/>
            <person name="Guo X."/>
            <person name="Li L."/>
            <person name="Luo R."/>
            <person name="Xu F."/>
            <person name="Yang P."/>
            <person name="Zhang L."/>
            <person name="Wang X."/>
            <person name="Qi H."/>
            <person name="Xiong Z."/>
            <person name="Que H."/>
            <person name="Xie Y."/>
            <person name="Holland P.W."/>
            <person name="Paps J."/>
            <person name="Zhu Y."/>
            <person name="Wu F."/>
            <person name="Chen Y."/>
            <person name="Wang J."/>
            <person name="Peng C."/>
            <person name="Meng J."/>
            <person name="Yang L."/>
            <person name="Liu J."/>
            <person name="Wen B."/>
            <person name="Zhang N."/>
            <person name="Huang Z."/>
            <person name="Zhu Q."/>
            <person name="Feng Y."/>
            <person name="Mount A."/>
            <person name="Hedgecock D."/>
            <person name="Xu Z."/>
            <person name="Liu Y."/>
            <person name="Domazet-Loso T."/>
            <person name="Du Y."/>
            <person name="Sun X."/>
            <person name="Zhang S."/>
            <person name="Liu B."/>
            <person name="Cheng P."/>
            <person name="Jiang X."/>
            <person name="Li J."/>
            <person name="Fan D."/>
            <person name="Wang W."/>
            <person name="Fu W."/>
            <person name="Wang T."/>
            <person name="Wang B."/>
            <person name="Zhang J."/>
            <person name="Peng Z."/>
            <person name="Li Y."/>
            <person name="Li N."/>
            <person name="Wang J."/>
            <person name="Chen M."/>
            <person name="He Y."/>
            <person name="Tan F."/>
            <person name="Song X."/>
            <person name="Zheng Q."/>
            <person name="Huang R."/>
            <person name="Yang H."/>
            <person name="Du X."/>
            <person name="Chen L."/>
            <person name="Yang M."/>
            <person name="Gaffney P.M."/>
            <person name="Wang S."/>
            <person name="Luo L."/>
            <person name="She Z."/>
            <person name="Ming Y."/>
            <person name="Huang W."/>
            <person name="Zhang S."/>
            <person name="Huang B."/>
            <person name="Zhang Y."/>
            <person name="Qu T."/>
            <person name="Ni P."/>
            <person name="Miao G."/>
            <person name="Wang J."/>
            <person name="Wang Q."/>
            <person name="Steinberg C.E."/>
            <person name="Wang H."/>
            <person name="Li N."/>
            <person name="Qian L."/>
            <person name="Zhang G."/>
            <person name="Li Y."/>
            <person name="Yang H."/>
            <person name="Liu X."/>
            <person name="Wang J."/>
            <person name="Yin Y."/>
            <person name="Wang J."/>
        </authorList>
    </citation>
    <scope>NUCLEOTIDE SEQUENCE [LARGE SCALE GENOMIC DNA]</scope>
    <source>
        <strain evidence="2">05x7-T-G4-1.051#20</strain>
    </source>
</reference>
<dbReference type="EMBL" id="JH816431">
    <property type="protein sequence ID" value="EKC29078.1"/>
    <property type="molecule type" value="Genomic_DNA"/>
</dbReference>
<organism evidence="2">
    <name type="scientific">Magallana gigas</name>
    <name type="common">Pacific oyster</name>
    <name type="synonym">Crassostrea gigas</name>
    <dbReference type="NCBI Taxonomy" id="29159"/>
    <lineage>
        <taxon>Eukaryota</taxon>
        <taxon>Metazoa</taxon>
        <taxon>Spiralia</taxon>
        <taxon>Lophotrochozoa</taxon>
        <taxon>Mollusca</taxon>
        <taxon>Bivalvia</taxon>
        <taxon>Autobranchia</taxon>
        <taxon>Pteriomorphia</taxon>
        <taxon>Ostreida</taxon>
        <taxon>Ostreoidea</taxon>
        <taxon>Ostreidae</taxon>
        <taxon>Magallana</taxon>
    </lineage>
</organism>
<feature type="compositionally biased region" description="Low complexity" evidence="1">
    <location>
        <begin position="64"/>
        <end position="84"/>
    </location>
</feature>
<dbReference type="HOGENOM" id="CLU_2529619_0_0_1"/>
<evidence type="ECO:0000256" key="1">
    <source>
        <dbReference type="SAM" id="MobiDB-lite"/>
    </source>
</evidence>
<proteinExistence type="predicted"/>
<sequence>MDQREFRSYIGMTHFHPERNVVNGIDVCKNGRFVNQIKNKMGQENVSRPWTNSSSPVDPTHLVAGSASSASQSSSATSVPSFHH</sequence>
<accession>K1Q5D6</accession>
<gene>
    <name evidence="2" type="ORF">CGI_10016249</name>
</gene>
<name>K1Q5D6_MAGGI</name>